<dbReference type="Gene3D" id="3.40.50.1360">
    <property type="match status" value="1"/>
</dbReference>
<evidence type="ECO:0000256" key="3">
    <source>
        <dbReference type="ARBA" id="ARBA00004961"/>
    </source>
</evidence>
<dbReference type="NCBIfam" id="TIGR01198">
    <property type="entry name" value="pgl"/>
    <property type="match status" value="1"/>
</dbReference>
<evidence type="ECO:0000313" key="10">
    <source>
        <dbReference type="Proteomes" id="UP000648801"/>
    </source>
</evidence>
<dbReference type="Pfam" id="PF01182">
    <property type="entry name" value="Glucosamine_iso"/>
    <property type="match status" value="1"/>
</dbReference>
<dbReference type="GO" id="GO:0017057">
    <property type="term" value="F:6-phosphogluconolactonase activity"/>
    <property type="evidence" value="ECO:0007669"/>
    <property type="project" value="UniProtKB-UniRule"/>
</dbReference>
<keyword evidence="7" id="KW-0378">Hydrolase</keyword>
<comment type="function">
    <text evidence="2 7">Hydrolysis of 6-phosphogluconolactone to 6-phosphogluconate.</text>
</comment>
<dbReference type="InterPro" id="IPR039104">
    <property type="entry name" value="6PGL"/>
</dbReference>
<dbReference type="Proteomes" id="UP000648801">
    <property type="component" value="Unassembled WGS sequence"/>
</dbReference>
<dbReference type="GO" id="GO:0005975">
    <property type="term" value="P:carbohydrate metabolic process"/>
    <property type="evidence" value="ECO:0007669"/>
    <property type="project" value="UniProtKB-UniRule"/>
</dbReference>
<evidence type="ECO:0000313" key="9">
    <source>
        <dbReference type="EMBL" id="GGA66969.1"/>
    </source>
</evidence>
<gene>
    <name evidence="7 9" type="primary">pgl</name>
    <name evidence="9" type="ORF">GCM10011507_18060</name>
</gene>
<dbReference type="SUPFAM" id="SSF100950">
    <property type="entry name" value="NagB/RpiA/CoA transferase-like"/>
    <property type="match status" value="1"/>
</dbReference>
<comment type="pathway">
    <text evidence="3 7">Carbohydrate degradation; pentose phosphate pathway; D-ribulose 5-phosphate from D-glucose 6-phosphate (oxidative stage): step 2/3.</text>
</comment>
<reference evidence="9" key="2">
    <citation type="submission" date="2020-09" db="EMBL/GenBank/DDBJ databases">
        <authorList>
            <person name="Sun Q."/>
            <person name="Zhou Y."/>
        </authorList>
    </citation>
    <scope>NUCLEOTIDE SEQUENCE</scope>
    <source>
        <strain evidence="9">CGMCC 1.15447</strain>
    </source>
</reference>
<sequence>MPRPVTVAYRVSPTPAEVAQAAARLFASAAIAAVEKRGRARIAISGGTTPKAMFALLADPAQPFARQVPWQKLDLYWVDERCVPPTDPDSNYRMTNEALLSKVSLPQDQVHRMEGELDPAVAAARYESVIRNSFRLEGAETPTFDLILLGMGDDGHTASLFPHTEALSDLTDIVTANHVPQKDTWRITLTWPVINQGREVAFLIEGAAKAQVLHDVFLGQYQPDTYPSQIIRPASGKLTLLLDAAAAAKLPPAAVPDNTGTLELK</sequence>
<protein>
    <recommendedName>
        <fullName evidence="6 7">6-phosphogluconolactonase</fullName>
        <shortName evidence="7">6PGL</shortName>
        <ecNumber evidence="5 7">3.1.1.31</ecNumber>
    </recommendedName>
</protein>
<name>A0A916W511_9BACT</name>
<comment type="catalytic activity">
    <reaction evidence="1 7">
        <text>6-phospho-D-glucono-1,5-lactone + H2O = 6-phospho-D-gluconate + H(+)</text>
        <dbReference type="Rhea" id="RHEA:12556"/>
        <dbReference type="ChEBI" id="CHEBI:15377"/>
        <dbReference type="ChEBI" id="CHEBI:15378"/>
        <dbReference type="ChEBI" id="CHEBI:57955"/>
        <dbReference type="ChEBI" id="CHEBI:58759"/>
        <dbReference type="EC" id="3.1.1.31"/>
    </reaction>
</comment>
<dbReference type="AlphaFoldDB" id="A0A916W511"/>
<dbReference type="EC" id="3.1.1.31" evidence="5 7"/>
<evidence type="ECO:0000259" key="8">
    <source>
        <dbReference type="Pfam" id="PF01182"/>
    </source>
</evidence>
<dbReference type="EMBL" id="BMJB01000001">
    <property type="protein sequence ID" value="GGA66969.1"/>
    <property type="molecule type" value="Genomic_DNA"/>
</dbReference>
<dbReference type="PANTHER" id="PTHR11054">
    <property type="entry name" value="6-PHOSPHOGLUCONOLACTONASE"/>
    <property type="match status" value="1"/>
</dbReference>
<organism evidence="9 10">
    <name type="scientific">Edaphobacter acidisoli</name>
    <dbReference type="NCBI Taxonomy" id="2040573"/>
    <lineage>
        <taxon>Bacteria</taxon>
        <taxon>Pseudomonadati</taxon>
        <taxon>Acidobacteriota</taxon>
        <taxon>Terriglobia</taxon>
        <taxon>Terriglobales</taxon>
        <taxon>Acidobacteriaceae</taxon>
        <taxon>Edaphobacter</taxon>
    </lineage>
</organism>
<proteinExistence type="inferred from homology"/>
<evidence type="ECO:0000256" key="2">
    <source>
        <dbReference type="ARBA" id="ARBA00002681"/>
    </source>
</evidence>
<dbReference type="CDD" id="cd01400">
    <property type="entry name" value="6PGL"/>
    <property type="match status" value="1"/>
</dbReference>
<keyword evidence="10" id="KW-1185">Reference proteome</keyword>
<evidence type="ECO:0000256" key="6">
    <source>
        <dbReference type="ARBA" id="ARBA00020337"/>
    </source>
</evidence>
<comment type="caution">
    <text evidence="9">The sequence shown here is derived from an EMBL/GenBank/DDBJ whole genome shotgun (WGS) entry which is preliminary data.</text>
</comment>
<evidence type="ECO:0000256" key="1">
    <source>
        <dbReference type="ARBA" id="ARBA00000832"/>
    </source>
</evidence>
<dbReference type="InterPro" id="IPR005900">
    <property type="entry name" value="6-phosphogluconolactonase_DevB"/>
</dbReference>
<dbReference type="InterPro" id="IPR006148">
    <property type="entry name" value="Glc/Gal-6P_isomerase"/>
</dbReference>
<dbReference type="RefSeq" id="WP_188758988.1">
    <property type="nucleotide sequence ID" value="NZ_BMJB01000001.1"/>
</dbReference>
<evidence type="ECO:0000256" key="5">
    <source>
        <dbReference type="ARBA" id="ARBA00013198"/>
    </source>
</evidence>
<comment type="similarity">
    <text evidence="4 7">Belongs to the glucosamine/galactosamine-6-phosphate isomerase family. 6-phosphogluconolactonase subfamily.</text>
</comment>
<dbReference type="GO" id="GO:0006098">
    <property type="term" value="P:pentose-phosphate shunt"/>
    <property type="evidence" value="ECO:0007669"/>
    <property type="project" value="InterPro"/>
</dbReference>
<evidence type="ECO:0000256" key="4">
    <source>
        <dbReference type="ARBA" id="ARBA00010662"/>
    </source>
</evidence>
<feature type="domain" description="Glucosamine/galactosamine-6-phosphate isomerase" evidence="8">
    <location>
        <begin position="14"/>
        <end position="239"/>
    </location>
</feature>
<evidence type="ECO:0000256" key="7">
    <source>
        <dbReference type="RuleBase" id="RU365095"/>
    </source>
</evidence>
<accession>A0A916W511</accession>
<reference evidence="9" key="1">
    <citation type="journal article" date="2014" name="Int. J. Syst. Evol. Microbiol.">
        <title>Complete genome sequence of Corynebacterium casei LMG S-19264T (=DSM 44701T), isolated from a smear-ripened cheese.</title>
        <authorList>
            <consortium name="US DOE Joint Genome Institute (JGI-PGF)"/>
            <person name="Walter F."/>
            <person name="Albersmeier A."/>
            <person name="Kalinowski J."/>
            <person name="Ruckert C."/>
        </authorList>
    </citation>
    <scope>NUCLEOTIDE SEQUENCE</scope>
    <source>
        <strain evidence="9">CGMCC 1.15447</strain>
    </source>
</reference>
<dbReference type="PANTHER" id="PTHR11054:SF0">
    <property type="entry name" value="6-PHOSPHOGLUCONOLACTONASE"/>
    <property type="match status" value="1"/>
</dbReference>
<dbReference type="InterPro" id="IPR037171">
    <property type="entry name" value="NagB/RpiA_transferase-like"/>
</dbReference>